<dbReference type="EMBL" id="ML978764">
    <property type="protein sequence ID" value="KAF2083677.1"/>
    <property type="molecule type" value="Genomic_DNA"/>
</dbReference>
<protein>
    <recommendedName>
        <fullName evidence="3">FAD/NAD(P)-binding domain-containing protein</fullName>
    </recommendedName>
</protein>
<dbReference type="SUPFAM" id="SSF51905">
    <property type="entry name" value="FAD/NAD(P)-binding domain"/>
    <property type="match status" value="1"/>
</dbReference>
<dbReference type="Proteomes" id="UP000799776">
    <property type="component" value="Unassembled WGS sequence"/>
</dbReference>
<dbReference type="PANTHER" id="PTHR38688:SF1">
    <property type="entry name" value="FAD_NAD(P)-BINDING DOMAIN-CONTAINING PROTEIN"/>
    <property type="match status" value="1"/>
</dbReference>
<name>A0A9P4HMS4_9PEZI</name>
<gene>
    <name evidence="1" type="ORF">K490DRAFT_51050</name>
</gene>
<dbReference type="AlphaFoldDB" id="A0A9P4HMS4"/>
<evidence type="ECO:0000313" key="2">
    <source>
        <dbReference type="Proteomes" id="UP000799776"/>
    </source>
</evidence>
<proteinExistence type="predicted"/>
<keyword evidence="2" id="KW-1185">Reference proteome</keyword>
<sequence>MSQSYNATASSSPTYGAVVVGGGPAGITVVGNLLEQRVKRILWVDPKFEAGRVNARYREVPSNTKVKLFIDFAEAVQPFRSILESTPSPNAITELRQLRQDKGCNLGKAADMCLMLTDGLSKNPSIQQTHGSVRGATFDPSTSQWTIDLSPSAHDSPMASDAAPITSPTLVLCTGSSPISAPLNIASQQQQSHLQSIDLDLALAPSRLSTTLPSSTPTTVAVIGASHSAILVLLNLSHLAQSSHPHLRIKWFTRSPLRYAEQKDGWILRDNTGLKGEAADWARQNLEDATFPTSPVSSFLTKIFTPPSEETHIYACEMPDCHFLVQAIGYKRDAIPDLRVAEGAKSRPLNASYDPLTGAFVEEAAAEKKSVPGLFGAGIAYPERVTDPEGNVEYAVGFWKFMRFVKKVAPEWVKGGRGVEV</sequence>
<organism evidence="1 2">
    <name type="scientific">Saccharata proteae CBS 121410</name>
    <dbReference type="NCBI Taxonomy" id="1314787"/>
    <lineage>
        <taxon>Eukaryota</taxon>
        <taxon>Fungi</taxon>
        <taxon>Dikarya</taxon>
        <taxon>Ascomycota</taxon>
        <taxon>Pezizomycotina</taxon>
        <taxon>Dothideomycetes</taxon>
        <taxon>Dothideomycetes incertae sedis</taxon>
        <taxon>Botryosphaeriales</taxon>
        <taxon>Saccharataceae</taxon>
        <taxon>Saccharata</taxon>
    </lineage>
</organism>
<reference evidence="1" key="1">
    <citation type="journal article" date="2020" name="Stud. Mycol.">
        <title>101 Dothideomycetes genomes: a test case for predicting lifestyles and emergence of pathogens.</title>
        <authorList>
            <person name="Haridas S."/>
            <person name="Albert R."/>
            <person name="Binder M."/>
            <person name="Bloem J."/>
            <person name="Labutti K."/>
            <person name="Salamov A."/>
            <person name="Andreopoulos B."/>
            <person name="Baker S."/>
            <person name="Barry K."/>
            <person name="Bills G."/>
            <person name="Bluhm B."/>
            <person name="Cannon C."/>
            <person name="Castanera R."/>
            <person name="Culley D."/>
            <person name="Daum C."/>
            <person name="Ezra D."/>
            <person name="Gonzalez J."/>
            <person name="Henrissat B."/>
            <person name="Kuo A."/>
            <person name="Liang C."/>
            <person name="Lipzen A."/>
            <person name="Lutzoni F."/>
            <person name="Magnuson J."/>
            <person name="Mondo S."/>
            <person name="Nolan M."/>
            <person name="Ohm R."/>
            <person name="Pangilinan J."/>
            <person name="Park H.-J."/>
            <person name="Ramirez L."/>
            <person name="Alfaro M."/>
            <person name="Sun H."/>
            <person name="Tritt A."/>
            <person name="Yoshinaga Y."/>
            <person name="Zwiers L.-H."/>
            <person name="Turgeon B."/>
            <person name="Goodwin S."/>
            <person name="Spatafora J."/>
            <person name="Crous P."/>
            <person name="Grigoriev I."/>
        </authorList>
    </citation>
    <scope>NUCLEOTIDE SEQUENCE</scope>
    <source>
        <strain evidence="1">CBS 121410</strain>
    </source>
</reference>
<comment type="caution">
    <text evidence="1">The sequence shown here is derived from an EMBL/GenBank/DDBJ whole genome shotgun (WGS) entry which is preliminary data.</text>
</comment>
<dbReference type="OrthoDB" id="432536at2759"/>
<accession>A0A9P4HMS4</accession>
<dbReference type="PRINTS" id="PR00368">
    <property type="entry name" value="FADPNR"/>
</dbReference>
<dbReference type="Gene3D" id="3.50.50.60">
    <property type="entry name" value="FAD/NAD(P)-binding domain"/>
    <property type="match status" value="1"/>
</dbReference>
<dbReference type="PANTHER" id="PTHR38688">
    <property type="entry name" value="PYR_REDOX_2 DOMAIN-CONTAINING PROTEIN"/>
    <property type="match status" value="1"/>
</dbReference>
<dbReference type="InterPro" id="IPR036188">
    <property type="entry name" value="FAD/NAD-bd_sf"/>
</dbReference>
<evidence type="ECO:0000313" key="1">
    <source>
        <dbReference type="EMBL" id="KAF2083677.1"/>
    </source>
</evidence>
<dbReference type="InterPro" id="IPR053275">
    <property type="entry name" value="Agnestin_monoxygenase"/>
</dbReference>
<evidence type="ECO:0008006" key="3">
    <source>
        <dbReference type="Google" id="ProtNLM"/>
    </source>
</evidence>